<dbReference type="EMBL" id="KI912112">
    <property type="protein sequence ID" value="ETS81602.1"/>
    <property type="molecule type" value="Genomic_DNA"/>
</dbReference>
<dbReference type="AlphaFoldDB" id="W3X863"/>
<evidence type="ECO:0000313" key="4">
    <source>
        <dbReference type="Proteomes" id="UP000030651"/>
    </source>
</evidence>
<sequence>MKTEQTPPSVLLRRLSETSVFLSLLVEVWDPTYTTRLSATFAFRPSCARKLGVKAAPLLRSLGGWDNRQPGMVDLAAPPTPSACGSADNKTEEENISHISAGWHRPVRADWQGEDGQSHSLPGLALSIYHDSGTRTAFFKLQARVDIKGCNHYLFYLHIAPEGVEQLALCSPLTTDNESTPTHLERALRFQISQPAVLVSPCWPCQPKNPESETNLHLLQLLGRATVFTLRFGIPCRTIPDASFVALSDALTSRTLKSNSDQANIQRYYRGQGGIAINLTDASTTAATGIHQENRAEPTSQAETIDQPPAYDQAVIEKSTSDPLVYSPPSKKRRRDSPIIERDELFAQSTKSLYEDLKQIVAENIRLAQTNEANMVLLRSKSEQFEKTVAELKDENRQLRNCIATMSDKLETLEQRLVSAGEELDRKVDLLEDRVTSLDAWTEDHECDAEIVKDLAREVIEEDSEELFNRLIARLTDRLQGS</sequence>
<evidence type="ECO:0000313" key="3">
    <source>
        <dbReference type="EMBL" id="ETS81602.1"/>
    </source>
</evidence>
<dbReference type="eggNOG" id="ENOG502RIY8">
    <property type="taxonomic scope" value="Eukaryota"/>
</dbReference>
<accession>W3X863</accession>
<dbReference type="InParanoid" id="W3X863"/>
<gene>
    <name evidence="3" type="ORF">PFICI_06604</name>
</gene>
<dbReference type="KEGG" id="pfy:PFICI_06604"/>
<dbReference type="Proteomes" id="UP000030651">
    <property type="component" value="Unassembled WGS sequence"/>
</dbReference>
<evidence type="ECO:0000256" key="1">
    <source>
        <dbReference type="SAM" id="Coils"/>
    </source>
</evidence>
<dbReference type="GeneID" id="19271617"/>
<keyword evidence="4" id="KW-1185">Reference proteome</keyword>
<dbReference type="OrthoDB" id="4729919at2759"/>
<protein>
    <submittedName>
        <fullName evidence="3">Uncharacterized protein</fullName>
    </submittedName>
</protein>
<feature type="coiled-coil region" evidence="1">
    <location>
        <begin position="375"/>
        <end position="430"/>
    </location>
</feature>
<feature type="region of interest" description="Disordered" evidence="2">
    <location>
        <begin position="318"/>
        <end position="338"/>
    </location>
</feature>
<dbReference type="HOGENOM" id="CLU_566323_0_0_1"/>
<dbReference type="RefSeq" id="XP_007833376.1">
    <property type="nucleotide sequence ID" value="XM_007835185.1"/>
</dbReference>
<name>W3X863_PESFW</name>
<keyword evidence="1" id="KW-0175">Coiled coil</keyword>
<reference evidence="4" key="1">
    <citation type="journal article" date="2015" name="BMC Genomics">
        <title>Genomic and transcriptomic analysis of the endophytic fungus Pestalotiopsis fici reveals its lifestyle and high potential for synthesis of natural products.</title>
        <authorList>
            <person name="Wang X."/>
            <person name="Zhang X."/>
            <person name="Liu L."/>
            <person name="Xiang M."/>
            <person name="Wang W."/>
            <person name="Sun X."/>
            <person name="Che Y."/>
            <person name="Guo L."/>
            <person name="Liu G."/>
            <person name="Guo L."/>
            <person name="Wang C."/>
            <person name="Yin W.B."/>
            <person name="Stadler M."/>
            <person name="Zhang X."/>
            <person name="Liu X."/>
        </authorList>
    </citation>
    <scope>NUCLEOTIDE SEQUENCE [LARGE SCALE GENOMIC DNA]</scope>
    <source>
        <strain evidence="4">W106-1 / CGMCC3.15140</strain>
    </source>
</reference>
<organism evidence="3 4">
    <name type="scientific">Pestalotiopsis fici (strain W106-1 / CGMCC3.15140)</name>
    <dbReference type="NCBI Taxonomy" id="1229662"/>
    <lineage>
        <taxon>Eukaryota</taxon>
        <taxon>Fungi</taxon>
        <taxon>Dikarya</taxon>
        <taxon>Ascomycota</taxon>
        <taxon>Pezizomycotina</taxon>
        <taxon>Sordariomycetes</taxon>
        <taxon>Xylariomycetidae</taxon>
        <taxon>Amphisphaeriales</taxon>
        <taxon>Sporocadaceae</taxon>
        <taxon>Pestalotiopsis</taxon>
    </lineage>
</organism>
<evidence type="ECO:0000256" key="2">
    <source>
        <dbReference type="SAM" id="MobiDB-lite"/>
    </source>
</evidence>
<proteinExistence type="predicted"/>